<dbReference type="Proteomes" id="UP000199759">
    <property type="component" value="Unassembled WGS sequence"/>
</dbReference>
<protein>
    <submittedName>
        <fullName evidence="4">PTS IIA-like nitrogen-regulatory protein PtsN</fullName>
    </submittedName>
</protein>
<dbReference type="PANTHER" id="PTHR47738">
    <property type="entry name" value="PTS SYSTEM FRUCTOSE-LIKE EIIA COMPONENT-RELATED"/>
    <property type="match status" value="1"/>
</dbReference>
<keyword evidence="5" id="KW-1185">Reference proteome</keyword>
<sequence length="154" mass="16256">MALADLIPDGGAAVDVGASSRKQVLQAMSETAAQATGLNPRVIFEAVLQRERLGSTGVGQGVAIPHARLSGIDKVTGFFMRLRAPVDFESIDGQPADLIFLLLAPEDAGAEHLKALARVSRLLRREDVRQRLRAAPDADAVYAVLTGEPTSDAA</sequence>
<dbReference type="STRING" id="144026.SAMN04488568_11045"/>
<evidence type="ECO:0000313" key="4">
    <source>
        <dbReference type="EMBL" id="SDM37892.1"/>
    </source>
</evidence>
<proteinExistence type="predicted"/>
<dbReference type="EMBL" id="FNHG01000010">
    <property type="protein sequence ID" value="SDM37892.1"/>
    <property type="molecule type" value="Genomic_DNA"/>
</dbReference>
<keyword evidence="2" id="KW-0808">Transferase</keyword>
<dbReference type="SUPFAM" id="SSF55804">
    <property type="entry name" value="Phoshotransferase/anion transport protein"/>
    <property type="match status" value="1"/>
</dbReference>
<dbReference type="PROSITE" id="PS51094">
    <property type="entry name" value="PTS_EIIA_TYPE_2"/>
    <property type="match status" value="1"/>
</dbReference>
<dbReference type="Gene3D" id="3.40.930.10">
    <property type="entry name" value="Mannitol-specific EII, Chain A"/>
    <property type="match status" value="1"/>
</dbReference>
<dbReference type="PROSITE" id="PS00372">
    <property type="entry name" value="PTS_EIIA_TYPE_2_HIS"/>
    <property type="match status" value="1"/>
</dbReference>
<name>A0A1G9SR37_9PROT</name>
<dbReference type="GO" id="GO:0005737">
    <property type="term" value="C:cytoplasm"/>
    <property type="evidence" value="ECO:0007669"/>
    <property type="project" value="UniProtKB-SubCell"/>
</dbReference>
<dbReference type="InterPro" id="IPR006320">
    <property type="entry name" value="PTS_Nitro_regul"/>
</dbReference>
<comment type="subcellular location">
    <subcellularLocation>
        <location evidence="1">Cytoplasm</location>
    </subcellularLocation>
</comment>
<dbReference type="GO" id="GO:0009401">
    <property type="term" value="P:phosphoenolpyruvate-dependent sugar phosphotransferase system"/>
    <property type="evidence" value="ECO:0007669"/>
    <property type="project" value="InterPro"/>
</dbReference>
<dbReference type="Pfam" id="PF00359">
    <property type="entry name" value="PTS_EIIA_2"/>
    <property type="match status" value="1"/>
</dbReference>
<evidence type="ECO:0000259" key="3">
    <source>
        <dbReference type="PROSITE" id="PS51094"/>
    </source>
</evidence>
<dbReference type="InterPro" id="IPR002178">
    <property type="entry name" value="PTS_EIIA_type-2_dom"/>
</dbReference>
<feature type="domain" description="PTS EIIA type-2" evidence="3">
    <location>
        <begin position="5"/>
        <end position="148"/>
    </location>
</feature>
<dbReference type="PANTHER" id="PTHR47738:SF1">
    <property type="entry name" value="NITROGEN REGULATORY PROTEIN"/>
    <property type="match status" value="1"/>
</dbReference>
<accession>A0A1G9SR37</accession>
<evidence type="ECO:0000313" key="5">
    <source>
        <dbReference type="Proteomes" id="UP000199759"/>
    </source>
</evidence>
<dbReference type="FunFam" id="3.40.930.10:FF:000009">
    <property type="entry name" value="PTS system, fructose specific IIABC component"/>
    <property type="match status" value="1"/>
</dbReference>
<evidence type="ECO:0000256" key="1">
    <source>
        <dbReference type="ARBA" id="ARBA00004496"/>
    </source>
</evidence>
<evidence type="ECO:0000256" key="2">
    <source>
        <dbReference type="ARBA" id="ARBA00022679"/>
    </source>
</evidence>
<dbReference type="OrthoDB" id="95460at2"/>
<dbReference type="RefSeq" id="WP_091769966.1">
    <property type="nucleotide sequence ID" value="NZ_FNHG01000010.1"/>
</dbReference>
<dbReference type="GO" id="GO:0030295">
    <property type="term" value="F:protein kinase activator activity"/>
    <property type="evidence" value="ECO:0007669"/>
    <property type="project" value="TreeGrafter"/>
</dbReference>
<reference evidence="4 5" key="1">
    <citation type="submission" date="2016-10" db="EMBL/GenBank/DDBJ databases">
        <authorList>
            <person name="de Groot N.N."/>
        </authorList>
    </citation>
    <scope>NUCLEOTIDE SEQUENCE [LARGE SCALE GENOMIC DNA]</scope>
    <source>
        <strain evidence="4 5">DSM 16077</strain>
    </source>
</reference>
<dbReference type="InterPro" id="IPR016152">
    <property type="entry name" value="PTrfase/Anion_transptr"/>
</dbReference>
<dbReference type="GO" id="GO:0008982">
    <property type="term" value="F:protein-N(PI)-phosphohistidine-sugar phosphotransferase activity"/>
    <property type="evidence" value="ECO:0007669"/>
    <property type="project" value="InterPro"/>
</dbReference>
<organism evidence="4 5">
    <name type="scientific">Maricaulis salignorans</name>
    <dbReference type="NCBI Taxonomy" id="144026"/>
    <lineage>
        <taxon>Bacteria</taxon>
        <taxon>Pseudomonadati</taxon>
        <taxon>Pseudomonadota</taxon>
        <taxon>Alphaproteobacteria</taxon>
        <taxon>Maricaulales</taxon>
        <taxon>Maricaulaceae</taxon>
        <taxon>Maricaulis</taxon>
    </lineage>
</organism>
<dbReference type="AlphaFoldDB" id="A0A1G9SR37"/>
<dbReference type="NCBIfam" id="TIGR01419">
    <property type="entry name" value="nitro_reg_IIA"/>
    <property type="match status" value="1"/>
</dbReference>
<dbReference type="InterPro" id="IPR051541">
    <property type="entry name" value="PTS_SugarTrans_NitroReg"/>
</dbReference>
<dbReference type="CDD" id="cd00211">
    <property type="entry name" value="PTS_IIA_fru"/>
    <property type="match status" value="1"/>
</dbReference>
<gene>
    <name evidence="4" type="ORF">SAMN04488568_11045</name>
</gene>